<dbReference type="InterPro" id="IPR045180">
    <property type="entry name" value="La_dom_prot"/>
</dbReference>
<evidence type="ECO:0000313" key="7">
    <source>
        <dbReference type="Proteomes" id="UP000694523"/>
    </source>
</evidence>
<dbReference type="GO" id="GO:0010494">
    <property type="term" value="C:cytoplasmic stress granule"/>
    <property type="evidence" value="ECO:0007669"/>
    <property type="project" value="TreeGrafter"/>
</dbReference>
<dbReference type="CDD" id="cd08028">
    <property type="entry name" value="LARP_3"/>
    <property type="match status" value="1"/>
</dbReference>
<keyword evidence="7" id="KW-1185">Reference proteome</keyword>
<evidence type="ECO:0000256" key="1">
    <source>
        <dbReference type="ARBA" id="ARBA00004123"/>
    </source>
</evidence>
<dbReference type="Proteomes" id="UP000694523">
    <property type="component" value="Unplaced"/>
</dbReference>
<sequence length="135" mass="15649">HRIMADDQEMSPLEHKVARQIEYYFGDHNLPRDKFLKEQLQVDDGWVTLETMLKFNRLKSITTDSTVIVAALQKSKTGLLELSDDNTKIRRSPKKPLPEVNDEYKTEIAQKSVLLCSCTACVWCFFETSIDFCIF</sequence>
<dbReference type="GO" id="GO:0003729">
    <property type="term" value="F:mRNA binding"/>
    <property type="evidence" value="ECO:0007669"/>
    <property type="project" value="TreeGrafter"/>
</dbReference>
<dbReference type="PANTHER" id="PTHR22792">
    <property type="entry name" value="LUPUS LA PROTEIN-RELATED"/>
    <property type="match status" value="1"/>
</dbReference>
<evidence type="ECO:0000256" key="2">
    <source>
        <dbReference type="ARBA" id="ARBA00022884"/>
    </source>
</evidence>
<dbReference type="SUPFAM" id="SSF46785">
    <property type="entry name" value="Winged helix' DNA-binding domain"/>
    <property type="match status" value="1"/>
</dbReference>
<dbReference type="Gene3D" id="1.10.10.10">
    <property type="entry name" value="Winged helix-like DNA-binding domain superfamily/Winged helix DNA-binding domain"/>
    <property type="match status" value="1"/>
</dbReference>
<dbReference type="Ensembl" id="ENSNMLT00000043410.1">
    <property type="protein sequence ID" value="ENSNMLP00000039009.1"/>
    <property type="gene ID" value="ENSNMLG00000024030.1"/>
</dbReference>
<dbReference type="InterPro" id="IPR002344">
    <property type="entry name" value="Lupus_La"/>
</dbReference>
<dbReference type="Pfam" id="PF05383">
    <property type="entry name" value="La"/>
    <property type="match status" value="1"/>
</dbReference>
<comment type="subcellular location">
    <subcellularLocation>
        <location evidence="1">Nucleus</location>
    </subcellularLocation>
</comment>
<reference evidence="6" key="1">
    <citation type="submission" date="2025-08" db="UniProtKB">
        <authorList>
            <consortium name="Ensembl"/>
        </authorList>
    </citation>
    <scope>IDENTIFICATION</scope>
</reference>
<dbReference type="InterPro" id="IPR006630">
    <property type="entry name" value="La_HTH"/>
</dbReference>
<name>A0A8C6UQN5_9GOBI</name>
<dbReference type="GO" id="GO:1990904">
    <property type="term" value="C:ribonucleoprotein complex"/>
    <property type="evidence" value="ECO:0007669"/>
    <property type="project" value="InterPro"/>
</dbReference>
<dbReference type="SMART" id="SM00715">
    <property type="entry name" value="LA"/>
    <property type="match status" value="1"/>
</dbReference>
<keyword evidence="2 4" id="KW-0694">RNA-binding</keyword>
<evidence type="ECO:0000256" key="3">
    <source>
        <dbReference type="ARBA" id="ARBA00023242"/>
    </source>
</evidence>
<dbReference type="PRINTS" id="PR00302">
    <property type="entry name" value="LUPUSLA"/>
</dbReference>
<protein>
    <recommendedName>
        <fullName evidence="5">HTH La-type RNA-binding domain-containing protein</fullName>
    </recommendedName>
</protein>
<dbReference type="GO" id="GO:0008033">
    <property type="term" value="P:tRNA processing"/>
    <property type="evidence" value="ECO:0007669"/>
    <property type="project" value="TreeGrafter"/>
</dbReference>
<dbReference type="InterPro" id="IPR036388">
    <property type="entry name" value="WH-like_DNA-bd_sf"/>
</dbReference>
<evidence type="ECO:0000256" key="4">
    <source>
        <dbReference type="PROSITE-ProRule" id="PRU00332"/>
    </source>
</evidence>
<dbReference type="PROSITE" id="PS50961">
    <property type="entry name" value="HTH_LA"/>
    <property type="match status" value="1"/>
</dbReference>
<dbReference type="GO" id="GO:0045727">
    <property type="term" value="P:positive regulation of translation"/>
    <property type="evidence" value="ECO:0007669"/>
    <property type="project" value="TreeGrafter"/>
</dbReference>
<feature type="domain" description="HTH La-type RNA-binding" evidence="5">
    <location>
        <begin position="7"/>
        <end position="99"/>
    </location>
</feature>
<dbReference type="GO" id="GO:0005634">
    <property type="term" value="C:nucleus"/>
    <property type="evidence" value="ECO:0007669"/>
    <property type="project" value="UniProtKB-SubCell"/>
</dbReference>
<dbReference type="GO" id="GO:0005829">
    <property type="term" value="C:cytosol"/>
    <property type="evidence" value="ECO:0007669"/>
    <property type="project" value="TreeGrafter"/>
</dbReference>
<organism evidence="6 7">
    <name type="scientific">Neogobius melanostomus</name>
    <name type="common">round goby</name>
    <dbReference type="NCBI Taxonomy" id="47308"/>
    <lineage>
        <taxon>Eukaryota</taxon>
        <taxon>Metazoa</taxon>
        <taxon>Chordata</taxon>
        <taxon>Craniata</taxon>
        <taxon>Vertebrata</taxon>
        <taxon>Euteleostomi</taxon>
        <taxon>Actinopterygii</taxon>
        <taxon>Neopterygii</taxon>
        <taxon>Teleostei</taxon>
        <taxon>Neoteleostei</taxon>
        <taxon>Acanthomorphata</taxon>
        <taxon>Gobiaria</taxon>
        <taxon>Gobiiformes</taxon>
        <taxon>Gobioidei</taxon>
        <taxon>Gobiidae</taxon>
        <taxon>Benthophilinae</taxon>
        <taxon>Neogobiini</taxon>
        <taxon>Neogobius</taxon>
    </lineage>
</organism>
<dbReference type="InterPro" id="IPR036390">
    <property type="entry name" value="WH_DNA-bd_sf"/>
</dbReference>
<dbReference type="PANTHER" id="PTHR22792:SF166">
    <property type="entry name" value="LUPUS LA PROTEIN HOMOLOG"/>
    <property type="match status" value="1"/>
</dbReference>
<evidence type="ECO:0000259" key="5">
    <source>
        <dbReference type="PROSITE" id="PS50961"/>
    </source>
</evidence>
<reference evidence="6" key="2">
    <citation type="submission" date="2025-09" db="UniProtKB">
        <authorList>
            <consortium name="Ensembl"/>
        </authorList>
    </citation>
    <scope>IDENTIFICATION</scope>
</reference>
<proteinExistence type="predicted"/>
<keyword evidence="3" id="KW-0539">Nucleus</keyword>
<accession>A0A8C6UQN5</accession>
<dbReference type="AlphaFoldDB" id="A0A8C6UQN5"/>
<evidence type="ECO:0000313" key="6">
    <source>
        <dbReference type="Ensembl" id="ENSNMLP00000039009.1"/>
    </source>
</evidence>